<sequence length="345" mass="40108">MYMSLMPDVLHQLYQGVLKHLVKWCQEILSEEELDWRVQCLPLAMGTRHFKDGWLALSQISGTERKHMAKILLACLIGSDMPTNAIKACHAILDFIYLVQFTSHNEDSLAQMQCSRNQWAEHQHAFVETGTREDFNIPKFHSLVHYIEMIRLFGTTDNYNTEMFERLHIDFAKKGWRAQERERKETERKEREEQGEMLTENEGTDTVPQESSSGQDRDSECQDPVKDTVSLARELQEKRGMHLSKSCSATRMLLSIKTLHNVPNFWKHLTAFLSLHQRTQLREIPFDTLDLYHTLKFTWKNHAGDDIQETVHCSPKRRDTVVVLMQDSDAVSSLAGELFSLCLLR</sequence>
<gene>
    <name evidence="2" type="ORF">AAF712_009469</name>
</gene>
<comment type="caution">
    <text evidence="2">The sequence shown here is derived from an EMBL/GenBank/DDBJ whole genome shotgun (WGS) entry which is preliminary data.</text>
</comment>
<dbReference type="Proteomes" id="UP001437256">
    <property type="component" value="Unassembled WGS sequence"/>
</dbReference>
<dbReference type="EMBL" id="JBBXMP010000077">
    <property type="protein sequence ID" value="KAL0063612.1"/>
    <property type="molecule type" value="Genomic_DNA"/>
</dbReference>
<keyword evidence="3" id="KW-1185">Reference proteome</keyword>
<reference evidence="2 3" key="1">
    <citation type="submission" date="2024-05" db="EMBL/GenBank/DDBJ databases">
        <title>A draft genome resource for the thread blight pathogen Marasmius tenuissimus strain MS-2.</title>
        <authorList>
            <person name="Yulfo-Soto G.E."/>
            <person name="Baruah I.K."/>
            <person name="Amoako-Attah I."/>
            <person name="Bukari Y."/>
            <person name="Meinhardt L.W."/>
            <person name="Bailey B.A."/>
            <person name="Cohen S.P."/>
        </authorList>
    </citation>
    <scope>NUCLEOTIDE SEQUENCE [LARGE SCALE GENOMIC DNA]</scope>
    <source>
        <strain evidence="2 3">MS-2</strain>
    </source>
</reference>
<evidence type="ECO:0000256" key="1">
    <source>
        <dbReference type="SAM" id="MobiDB-lite"/>
    </source>
</evidence>
<feature type="compositionally biased region" description="Basic and acidic residues" evidence="1">
    <location>
        <begin position="178"/>
        <end position="194"/>
    </location>
</feature>
<feature type="region of interest" description="Disordered" evidence="1">
    <location>
        <begin position="178"/>
        <end position="226"/>
    </location>
</feature>
<name>A0ABR2ZTG4_9AGAR</name>
<proteinExistence type="predicted"/>
<feature type="compositionally biased region" description="Basic and acidic residues" evidence="1">
    <location>
        <begin position="215"/>
        <end position="226"/>
    </location>
</feature>
<evidence type="ECO:0000313" key="2">
    <source>
        <dbReference type="EMBL" id="KAL0063612.1"/>
    </source>
</evidence>
<feature type="compositionally biased region" description="Polar residues" evidence="1">
    <location>
        <begin position="204"/>
        <end position="214"/>
    </location>
</feature>
<dbReference type="InterPro" id="IPR041078">
    <property type="entry name" value="Plavaka"/>
</dbReference>
<organism evidence="2 3">
    <name type="scientific">Marasmius tenuissimus</name>
    <dbReference type="NCBI Taxonomy" id="585030"/>
    <lineage>
        <taxon>Eukaryota</taxon>
        <taxon>Fungi</taxon>
        <taxon>Dikarya</taxon>
        <taxon>Basidiomycota</taxon>
        <taxon>Agaricomycotina</taxon>
        <taxon>Agaricomycetes</taxon>
        <taxon>Agaricomycetidae</taxon>
        <taxon>Agaricales</taxon>
        <taxon>Marasmiineae</taxon>
        <taxon>Marasmiaceae</taxon>
        <taxon>Marasmius</taxon>
    </lineage>
</organism>
<protein>
    <submittedName>
        <fullName evidence="2">Uncharacterized protein</fullName>
    </submittedName>
</protein>
<dbReference type="Pfam" id="PF18759">
    <property type="entry name" value="Plavaka"/>
    <property type="match status" value="1"/>
</dbReference>
<evidence type="ECO:0000313" key="3">
    <source>
        <dbReference type="Proteomes" id="UP001437256"/>
    </source>
</evidence>
<accession>A0ABR2ZTG4</accession>